<evidence type="ECO:0000313" key="1">
    <source>
        <dbReference type="EMBL" id="AXB84776.1"/>
    </source>
</evidence>
<sequence>MEELRDKLIKSIEVNGRESEETISISQELDLEIIKEMRLKSDEESKEIEKET</sequence>
<dbReference type="AlphaFoldDB" id="A0AAD0LJ05"/>
<proteinExistence type="predicted"/>
<dbReference type="InterPro" id="IPR018540">
    <property type="entry name" value="Spo0E-like"/>
</dbReference>
<reference evidence="1" key="1">
    <citation type="submission" date="2018-07" db="EMBL/GenBank/DDBJ databases">
        <title>Complete genome sequence of Clostridium butyricum S-45-5 isolated from human feces.</title>
        <authorList>
            <person name="Chang Y.-H."/>
            <person name="Shin Y."/>
        </authorList>
    </citation>
    <scope>NUCLEOTIDE SEQUENCE [LARGE SCALE GENOMIC DNA]</scope>
    <source>
        <strain evidence="1">S-45-5</strain>
    </source>
</reference>
<dbReference type="InterPro" id="IPR036638">
    <property type="entry name" value="HLH_DNA-bd_sf"/>
</dbReference>
<dbReference type="RefSeq" id="WP_080776179.1">
    <property type="nucleotide sequence ID" value="NZ_CP073277.1"/>
</dbReference>
<accession>A0AAD0LJ05</accession>
<dbReference type="InterPro" id="IPR037208">
    <property type="entry name" value="Spo0E-like_sf"/>
</dbReference>
<gene>
    <name evidence="1" type="ORF">DRB99_07285</name>
</gene>
<dbReference type="SUPFAM" id="SSF140500">
    <property type="entry name" value="BAS1536-like"/>
    <property type="match status" value="1"/>
</dbReference>
<protein>
    <submittedName>
        <fullName evidence="1">Aspartyl-phosphate phosphatase Spo0E family protein</fullName>
    </submittedName>
</protein>
<dbReference type="Pfam" id="PF09388">
    <property type="entry name" value="SpoOE-like"/>
    <property type="match status" value="1"/>
</dbReference>
<dbReference type="GO" id="GO:0046983">
    <property type="term" value="F:protein dimerization activity"/>
    <property type="evidence" value="ECO:0007669"/>
    <property type="project" value="InterPro"/>
</dbReference>
<dbReference type="GO" id="GO:0043937">
    <property type="term" value="P:regulation of sporulation"/>
    <property type="evidence" value="ECO:0007669"/>
    <property type="project" value="InterPro"/>
</dbReference>
<name>A0AAD0LJ05_CLOBU</name>
<dbReference type="EMBL" id="CP030775">
    <property type="protein sequence ID" value="AXB84776.1"/>
    <property type="molecule type" value="Genomic_DNA"/>
</dbReference>
<dbReference type="Gene3D" id="4.10.280.10">
    <property type="entry name" value="Helix-loop-helix DNA-binding domain"/>
    <property type="match status" value="1"/>
</dbReference>
<organism evidence="1">
    <name type="scientific">Clostridium butyricum</name>
    <dbReference type="NCBI Taxonomy" id="1492"/>
    <lineage>
        <taxon>Bacteria</taxon>
        <taxon>Bacillati</taxon>
        <taxon>Bacillota</taxon>
        <taxon>Clostridia</taxon>
        <taxon>Eubacteriales</taxon>
        <taxon>Clostridiaceae</taxon>
        <taxon>Clostridium</taxon>
    </lineage>
</organism>